<proteinExistence type="predicted"/>
<keyword evidence="2" id="KW-1185">Reference proteome</keyword>
<reference evidence="1" key="1">
    <citation type="submission" date="2022-08" db="EMBL/GenBank/DDBJ databases">
        <title>Genome Sequence of Fusarium decemcellulare.</title>
        <authorList>
            <person name="Buettner E."/>
        </authorList>
    </citation>
    <scope>NUCLEOTIDE SEQUENCE</scope>
    <source>
        <strain evidence="1">Babe19</strain>
    </source>
</reference>
<name>A0ACC1SZ41_9HYPO</name>
<accession>A0ACC1SZ41</accession>
<protein>
    <submittedName>
        <fullName evidence="1">Uncharacterized protein</fullName>
    </submittedName>
</protein>
<sequence>MPASSTRFLTAAQVMRLYEVNIMRARPTQPTYLESALDSPQQHKHYGQNDVFQLAGILAEKITLNHAYQDGNKRTSLLAADVFLKMNGYQLQKTLSKSEELDGQIRDAHVAIATKEWDAEKLAGFYESLST</sequence>
<gene>
    <name evidence="1" type="ORF">NM208_g615</name>
</gene>
<evidence type="ECO:0000313" key="2">
    <source>
        <dbReference type="Proteomes" id="UP001148629"/>
    </source>
</evidence>
<comment type="caution">
    <text evidence="1">The sequence shown here is derived from an EMBL/GenBank/DDBJ whole genome shotgun (WGS) entry which is preliminary data.</text>
</comment>
<dbReference type="EMBL" id="JANRMS010000028">
    <property type="protein sequence ID" value="KAJ3549230.1"/>
    <property type="molecule type" value="Genomic_DNA"/>
</dbReference>
<dbReference type="Proteomes" id="UP001148629">
    <property type="component" value="Unassembled WGS sequence"/>
</dbReference>
<evidence type="ECO:0000313" key="1">
    <source>
        <dbReference type="EMBL" id="KAJ3549230.1"/>
    </source>
</evidence>
<organism evidence="1 2">
    <name type="scientific">Fusarium decemcellulare</name>
    <dbReference type="NCBI Taxonomy" id="57161"/>
    <lineage>
        <taxon>Eukaryota</taxon>
        <taxon>Fungi</taxon>
        <taxon>Dikarya</taxon>
        <taxon>Ascomycota</taxon>
        <taxon>Pezizomycotina</taxon>
        <taxon>Sordariomycetes</taxon>
        <taxon>Hypocreomycetidae</taxon>
        <taxon>Hypocreales</taxon>
        <taxon>Nectriaceae</taxon>
        <taxon>Fusarium</taxon>
        <taxon>Fusarium decemcellulare species complex</taxon>
    </lineage>
</organism>